<organism evidence="2 3">
    <name type="scientific">Endozoicomonas numazuensis</name>
    <dbReference type="NCBI Taxonomy" id="1137799"/>
    <lineage>
        <taxon>Bacteria</taxon>
        <taxon>Pseudomonadati</taxon>
        <taxon>Pseudomonadota</taxon>
        <taxon>Gammaproteobacteria</taxon>
        <taxon>Oceanospirillales</taxon>
        <taxon>Endozoicomonadaceae</taxon>
        <taxon>Endozoicomonas</taxon>
    </lineage>
</organism>
<reference evidence="2 3" key="1">
    <citation type="submission" date="2014-06" db="EMBL/GenBank/DDBJ databases">
        <title>Whole Genome Sequences of Three Symbiotic Endozoicomonas Bacteria.</title>
        <authorList>
            <person name="Neave M.J."/>
            <person name="Apprill A."/>
            <person name="Voolstra C.R."/>
        </authorList>
    </citation>
    <scope>NUCLEOTIDE SEQUENCE [LARGE SCALE GENOMIC DNA]</scope>
    <source>
        <strain evidence="2 3">DSM 25634</strain>
    </source>
</reference>
<protein>
    <submittedName>
        <fullName evidence="2">Uncharacterized protein</fullName>
    </submittedName>
</protein>
<sequence length="87" mass="10136">MINYGDVEQCILYLRRFYSENPVKYLQPLLDKLDHEYLVQQMATAFDSTPEAEELESRLEEATERAKSLDTGKKAPKTFLKKKSNYG</sequence>
<name>A0A081MZX3_9GAMM</name>
<dbReference type="OrthoDB" id="10009280at2"/>
<evidence type="ECO:0000313" key="2">
    <source>
        <dbReference type="EMBL" id="KEQ11746.1"/>
    </source>
</evidence>
<feature type="compositionally biased region" description="Basic and acidic residues" evidence="1">
    <location>
        <begin position="55"/>
        <end position="73"/>
    </location>
</feature>
<feature type="region of interest" description="Disordered" evidence="1">
    <location>
        <begin position="48"/>
        <end position="87"/>
    </location>
</feature>
<dbReference type="RefSeq" id="WP_034843190.1">
    <property type="nucleotide sequence ID" value="NZ_JOKH01000013.1"/>
</dbReference>
<evidence type="ECO:0000256" key="1">
    <source>
        <dbReference type="SAM" id="MobiDB-lite"/>
    </source>
</evidence>
<accession>A0A081MZX3</accession>
<keyword evidence="3" id="KW-1185">Reference proteome</keyword>
<dbReference type="AlphaFoldDB" id="A0A081MZX3"/>
<comment type="caution">
    <text evidence="2">The sequence shown here is derived from an EMBL/GenBank/DDBJ whole genome shotgun (WGS) entry which is preliminary data.</text>
</comment>
<dbReference type="EMBL" id="JOKH01000013">
    <property type="protein sequence ID" value="KEQ11746.1"/>
    <property type="molecule type" value="Genomic_DNA"/>
</dbReference>
<gene>
    <name evidence="2" type="ORF">GZ78_28570</name>
</gene>
<evidence type="ECO:0000313" key="3">
    <source>
        <dbReference type="Proteomes" id="UP000028073"/>
    </source>
</evidence>
<feature type="compositionally biased region" description="Basic residues" evidence="1">
    <location>
        <begin position="74"/>
        <end position="87"/>
    </location>
</feature>
<proteinExistence type="predicted"/>
<dbReference type="Proteomes" id="UP000028073">
    <property type="component" value="Unassembled WGS sequence"/>
</dbReference>